<dbReference type="Pfam" id="PF00932">
    <property type="entry name" value="LTD"/>
    <property type="match status" value="1"/>
</dbReference>
<dbReference type="Proteomes" id="UP000230607">
    <property type="component" value="Chromosome 1"/>
</dbReference>
<protein>
    <recommendedName>
        <fullName evidence="1">LTD domain-containing protein</fullName>
    </recommendedName>
</protein>
<dbReference type="EMBL" id="LT841358">
    <property type="protein sequence ID" value="SMH71190.1"/>
    <property type="molecule type" value="Genomic_DNA"/>
</dbReference>
<dbReference type="PROSITE" id="PS51841">
    <property type="entry name" value="LTD"/>
    <property type="match status" value="1"/>
</dbReference>
<dbReference type="OrthoDB" id="11704at2157"/>
<reference evidence="3" key="1">
    <citation type="submission" date="2017-03" db="EMBL/GenBank/DDBJ databases">
        <authorList>
            <person name="Herbold C."/>
        </authorList>
    </citation>
    <scope>NUCLEOTIDE SEQUENCE [LARGE SCALE GENOMIC DNA]</scope>
</reference>
<gene>
    <name evidence="2" type="ORF">NCS_10997</name>
</gene>
<dbReference type="Gene3D" id="2.60.40.1930">
    <property type="match status" value="2"/>
</dbReference>
<evidence type="ECO:0000259" key="1">
    <source>
        <dbReference type="PROSITE" id="PS51841"/>
    </source>
</evidence>
<accession>A0A2H1FEK4</accession>
<name>A0A2H1FEK4_9ARCH</name>
<dbReference type="SUPFAM" id="SSF74853">
    <property type="entry name" value="Lamin A/C globular tail domain"/>
    <property type="match status" value="1"/>
</dbReference>
<feature type="domain" description="LTD" evidence="1">
    <location>
        <begin position="23"/>
        <end position="135"/>
    </location>
</feature>
<proteinExistence type="predicted"/>
<dbReference type="Gene3D" id="2.60.40.1260">
    <property type="entry name" value="Lamin Tail domain"/>
    <property type="match status" value="1"/>
</dbReference>
<dbReference type="AlphaFoldDB" id="A0A2H1FEK4"/>
<evidence type="ECO:0000313" key="3">
    <source>
        <dbReference type="Proteomes" id="UP000230607"/>
    </source>
</evidence>
<dbReference type="RefSeq" id="WP_157927205.1">
    <property type="nucleotide sequence ID" value="NZ_LT841358.1"/>
</dbReference>
<dbReference type="InterPro" id="IPR036415">
    <property type="entry name" value="Lamin_tail_dom_sf"/>
</dbReference>
<keyword evidence="3" id="KW-1185">Reference proteome</keyword>
<evidence type="ECO:0000313" key="2">
    <source>
        <dbReference type="EMBL" id="SMH71190.1"/>
    </source>
</evidence>
<sequence>MKYSSSGLIAGIILLLVIGQSYSVNAQTPTIANHVVINEAEINPAIDDTKFPAQWVELYNPTSSPVNIGGWTIGATTGLRQAYTISAGTTIQSQQFIVYHYVPIWFPHAGAVIQLTNPTGTVIDQTPPLSDTQGDGNTWQRMYDGLSTGSVNDWVYNIGTPGFSNGKPPTTSTTTHLTMSVSTDKQGYVFGDFVNISGKVSQLVMSSTVSSIPQIVNMVLSGPQGFKQTFSLYPGNDLTFSQSVKTDQVLGFSQGTYTISASYGGVQTSTTFSLNPVAFVPPTQAAQTTLVISTDHSNYTTSQSVILLGTVSNVIPLTPVQYKVYDPTNVLIYQGNLFPDAQGKITSVNPYQSSTGSSGLLVNGVNPVYGIYRVSATYGGASATTIFTLVPAQIQTSQITLSTDKPAYAPGETVTFKGSTLLQGLQNAGLGPTLQIIQTGVGSSYQTSTSVTNAANVKIQVNLKSDNTFSYQFVLPGTSSSLGNYRAIVSIPQGSAESDFVVMQNPSAYNGTTSSSPFTIVTDKSLYAIGDPITISGQILHPIQISTQNSGVGVSIQVLNSTGMPVTSAGSLHANISILTSNQTAPAVTANALSYSAFPDANGRYQLQQIVQTGVYQPGNYMLKASYLNLVASTTFTVYDPLATGSQGPIAVSTDKKVYGVGDTVQLTGNISAQTSTSSFTLTLIKPDGEQITYPLILNNGHFSWTWTVASTASQGVQILTDRSSSPVSDPMINVYGIYHIKISSANVNTDLFFQVSKNPQPNQDIAPLVVMTDKTNYASTDVAKIWGEVVQTQNTASQETNTAVQILIYSSTGQEIYRGNANVNQGGQYYATVPFHIGIWHAGVYKLYVQYLTNTIISSFTVYDQFTTSSTGLQVFMTTDSDKYLPGQTVLVTGRTSSIVSVNNVNLSFGIANDTTIRDGQVTSIRGNVIPTVTVPFDQFGSFNYDYKIPSNAPLGNYTIIAQVPFGAYNAYFSVVDKLPVNTIPIINKTQTTHTTGVNNTVTNSTLSPPTIAPYTIGPTEKPSKTANMFVEKMGQLSESVVPINLGSKPRGNATYYPQELDGLLRVNPGDVNSVSLKVSSQDGTCIIGQDKGCKISGSTVQSSGVYQTEIIGGMQYLVGYSGTGGRLAQFSIMPAHTGDVIPDGQWSVQIIKKDQVTRFYYQVTYISK</sequence>
<dbReference type="InterPro" id="IPR001322">
    <property type="entry name" value="Lamin_tail_dom"/>
</dbReference>
<organism evidence="2 3">
    <name type="scientific">Candidatus Nitrosotalea okcheonensis</name>
    <dbReference type="NCBI Taxonomy" id="1903276"/>
    <lineage>
        <taxon>Archaea</taxon>
        <taxon>Nitrososphaerota</taxon>
        <taxon>Nitrososphaeria</taxon>
        <taxon>Nitrosotaleales</taxon>
        <taxon>Nitrosotaleaceae</taxon>
        <taxon>Nitrosotalea</taxon>
    </lineage>
</organism>